<keyword evidence="5 10" id="KW-0694">RNA-binding</keyword>
<dbReference type="Gene3D" id="1.10.3450.40">
    <property type="entry name" value="Signal recognition particle, SRP68 subunit, RNA-binding domain"/>
    <property type="match status" value="1"/>
</dbReference>
<dbReference type="InterPro" id="IPR026258">
    <property type="entry name" value="SRP68"/>
</dbReference>
<sequence>MDITKFIFDYRESAFLLGGYDTYRAQLSRRLLTVRRKLGRATPKNAKYSAKAPITAEDVKKDPEFLQLLLLTAERAWAHAMSMKTAHSEDNADRNITGAARQHILSRLHKAAQHAQQVVGLVCDRSASGATETDVLEAKAYLYSMTGAEAFEKQAGGVKPKGASPERWKDCLAHYSAARVIYTALSKATKNELFKEVLVTSIDPSIRYAAYQHRIPRTVGVPAVSKKFFPKDDADLLTAVEKLDPRALREEESSSSGTTVTWRGRTANVVDAAIGQALVSAEFESYELGNSIDMASSSKDKAAAYDDVLIATQDAVDATRQAIEELEKEGVDEGDSRMQDLRVTSLAVNYDLIAWRVGRNRVLIGLDDGLSFSSSPPQKPRRARKDGKPWVERDEPTGRKLARLRERVALYDAILQSIDSIKELRGAVRDAGFMSELEGQRAYFQALRCLNLSNSHALLSASKEALALANRALSLSSQAVSAPKSADSDMPRTPKLEVSQDQAELLNKSLVHLTNHYRGLVTLGQLSGHDATADKGKTGSVTAVVERLNEYPTSGTVDLKNLVAWPPQLKPVPVKALFFDVAFNYIDYAGRSGAEVAQEPRTERMQVDGKGTGEQKAAKKGWFGFGR</sequence>
<keyword evidence="8 10" id="KW-0687">Ribonucleoprotein</keyword>
<evidence type="ECO:0000313" key="13">
    <source>
        <dbReference type="Proteomes" id="UP000799440"/>
    </source>
</evidence>
<dbReference type="AlphaFoldDB" id="A0A6A6UVE2"/>
<proteinExistence type="inferred from homology"/>
<keyword evidence="7" id="KW-0539">Nucleus</keyword>
<reference evidence="12" key="1">
    <citation type="journal article" date="2020" name="Stud. Mycol.">
        <title>101 Dothideomycetes genomes: a test case for predicting lifestyles and emergence of pathogens.</title>
        <authorList>
            <person name="Haridas S."/>
            <person name="Albert R."/>
            <person name="Binder M."/>
            <person name="Bloem J."/>
            <person name="Labutti K."/>
            <person name="Salamov A."/>
            <person name="Andreopoulos B."/>
            <person name="Baker S."/>
            <person name="Barry K."/>
            <person name="Bills G."/>
            <person name="Bluhm B."/>
            <person name="Cannon C."/>
            <person name="Castanera R."/>
            <person name="Culley D."/>
            <person name="Daum C."/>
            <person name="Ezra D."/>
            <person name="Gonzalez J."/>
            <person name="Henrissat B."/>
            <person name="Kuo A."/>
            <person name="Liang C."/>
            <person name="Lipzen A."/>
            <person name="Lutzoni F."/>
            <person name="Magnuson J."/>
            <person name="Mondo S."/>
            <person name="Nolan M."/>
            <person name="Ohm R."/>
            <person name="Pangilinan J."/>
            <person name="Park H.-J."/>
            <person name="Ramirez L."/>
            <person name="Alfaro M."/>
            <person name="Sun H."/>
            <person name="Tritt A."/>
            <person name="Yoshinaga Y."/>
            <person name="Zwiers L.-H."/>
            <person name="Turgeon B."/>
            <person name="Goodwin S."/>
            <person name="Spatafora J."/>
            <person name="Crous P."/>
            <person name="Grigoriev I."/>
        </authorList>
    </citation>
    <scope>NUCLEOTIDE SEQUENCE</scope>
    <source>
        <strain evidence="12">CBS 119925</strain>
    </source>
</reference>
<dbReference type="GO" id="GO:0008312">
    <property type="term" value="F:7S RNA binding"/>
    <property type="evidence" value="ECO:0007669"/>
    <property type="project" value="InterPro"/>
</dbReference>
<evidence type="ECO:0000256" key="11">
    <source>
        <dbReference type="SAM" id="MobiDB-lite"/>
    </source>
</evidence>
<dbReference type="GO" id="GO:0006614">
    <property type="term" value="P:SRP-dependent cotranslational protein targeting to membrane"/>
    <property type="evidence" value="ECO:0007669"/>
    <property type="project" value="InterPro"/>
</dbReference>
<evidence type="ECO:0000256" key="8">
    <source>
        <dbReference type="ARBA" id="ARBA00023274"/>
    </source>
</evidence>
<dbReference type="PANTHER" id="PTHR12860:SF0">
    <property type="entry name" value="SIGNAL RECOGNITION PARTICLE SUBUNIT SRP68"/>
    <property type="match status" value="1"/>
</dbReference>
<comment type="function">
    <text evidence="10">Component of the signal recognition particle (SRP) complex, a ribonucleoprotein complex that mediates the cotranslational targeting of secretory and membrane proteins to the endoplasmic reticulum (ER). The SRP complex interacts with the signal sequence in nascent secretory and membrane proteins and directs them to the membrane of the ER.</text>
</comment>
<protein>
    <recommendedName>
        <fullName evidence="9 10">Signal recognition particle subunit SRP68</fullName>
        <shortName evidence="10">SRP68</shortName>
    </recommendedName>
</protein>
<dbReference type="CDD" id="cd15481">
    <property type="entry name" value="SRP68-RBD"/>
    <property type="match status" value="1"/>
</dbReference>
<evidence type="ECO:0000256" key="10">
    <source>
        <dbReference type="PIRNR" id="PIRNR038995"/>
    </source>
</evidence>
<dbReference type="PANTHER" id="PTHR12860">
    <property type="entry name" value="SIGNAL RECOGNITION PARTICLE 68 KDA PROTEIN"/>
    <property type="match status" value="1"/>
</dbReference>
<keyword evidence="6 10" id="KW-0733">Signal recognition particle</keyword>
<dbReference type="GO" id="GO:0030942">
    <property type="term" value="F:endoplasmic reticulum signal peptide binding"/>
    <property type="evidence" value="ECO:0007669"/>
    <property type="project" value="InterPro"/>
</dbReference>
<gene>
    <name evidence="12" type="ORF">M011DRAFT_497726</name>
</gene>
<evidence type="ECO:0000256" key="5">
    <source>
        <dbReference type="ARBA" id="ARBA00022884"/>
    </source>
</evidence>
<evidence type="ECO:0000313" key="12">
    <source>
        <dbReference type="EMBL" id="KAF2742105.1"/>
    </source>
</evidence>
<evidence type="ECO:0000256" key="4">
    <source>
        <dbReference type="ARBA" id="ARBA00022490"/>
    </source>
</evidence>
<dbReference type="GO" id="GO:0005730">
    <property type="term" value="C:nucleolus"/>
    <property type="evidence" value="ECO:0007669"/>
    <property type="project" value="UniProtKB-SubCell"/>
</dbReference>
<dbReference type="InterPro" id="IPR034652">
    <property type="entry name" value="SRP68-RBD"/>
</dbReference>
<dbReference type="Proteomes" id="UP000799440">
    <property type="component" value="Unassembled WGS sequence"/>
</dbReference>
<evidence type="ECO:0000256" key="9">
    <source>
        <dbReference type="ARBA" id="ARBA00029498"/>
    </source>
</evidence>
<keyword evidence="4 10" id="KW-0963">Cytoplasm</keyword>
<dbReference type="EMBL" id="MU006615">
    <property type="protein sequence ID" value="KAF2742105.1"/>
    <property type="molecule type" value="Genomic_DNA"/>
</dbReference>
<dbReference type="OrthoDB" id="10255118at2759"/>
<feature type="region of interest" description="Disordered" evidence="11">
    <location>
        <begin position="372"/>
        <end position="394"/>
    </location>
</feature>
<comment type="similarity">
    <text evidence="3 10">Belongs to the SRP68 family.</text>
</comment>
<name>A0A6A6UVE2_9PLEO</name>
<accession>A0A6A6UVE2</accession>
<comment type="subcellular location">
    <subcellularLocation>
        <location evidence="1 10">Cytoplasm</location>
    </subcellularLocation>
    <subcellularLocation>
        <location evidence="2">Nucleus</location>
        <location evidence="2">Nucleolus</location>
    </subcellularLocation>
</comment>
<evidence type="ECO:0000256" key="6">
    <source>
        <dbReference type="ARBA" id="ARBA00023135"/>
    </source>
</evidence>
<evidence type="ECO:0000256" key="2">
    <source>
        <dbReference type="ARBA" id="ARBA00004604"/>
    </source>
</evidence>
<keyword evidence="13" id="KW-1185">Reference proteome</keyword>
<dbReference type="InterPro" id="IPR038253">
    <property type="entry name" value="SRP68_N_sf"/>
</dbReference>
<dbReference type="PIRSF" id="PIRSF038995">
    <property type="entry name" value="SRP68"/>
    <property type="match status" value="1"/>
</dbReference>
<dbReference type="GO" id="GO:0005786">
    <property type="term" value="C:signal recognition particle, endoplasmic reticulum targeting"/>
    <property type="evidence" value="ECO:0007669"/>
    <property type="project" value="UniProtKB-KW"/>
</dbReference>
<evidence type="ECO:0000256" key="7">
    <source>
        <dbReference type="ARBA" id="ARBA00023242"/>
    </source>
</evidence>
<dbReference type="Pfam" id="PF16969">
    <property type="entry name" value="SRP68"/>
    <property type="match status" value="1"/>
</dbReference>
<organism evidence="12 13">
    <name type="scientific">Sporormia fimetaria CBS 119925</name>
    <dbReference type="NCBI Taxonomy" id="1340428"/>
    <lineage>
        <taxon>Eukaryota</taxon>
        <taxon>Fungi</taxon>
        <taxon>Dikarya</taxon>
        <taxon>Ascomycota</taxon>
        <taxon>Pezizomycotina</taxon>
        <taxon>Dothideomycetes</taxon>
        <taxon>Pleosporomycetidae</taxon>
        <taxon>Pleosporales</taxon>
        <taxon>Sporormiaceae</taxon>
        <taxon>Sporormia</taxon>
    </lineage>
</organism>
<evidence type="ECO:0000256" key="3">
    <source>
        <dbReference type="ARBA" id="ARBA00009352"/>
    </source>
</evidence>
<dbReference type="GO" id="GO:0005047">
    <property type="term" value="F:signal recognition particle binding"/>
    <property type="evidence" value="ECO:0007669"/>
    <property type="project" value="InterPro"/>
</dbReference>
<evidence type="ECO:0000256" key="1">
    <source>
        <dbReference type="ARBA" id="ARBA00004496"/>
    </source>
</evidence>